<gene>
    <name evidence="2" type="ORF">I6U48_14600</name>
</gene>
<comment type="similarity">
    <text evidence="1">Belongs to the RutC family.</text>
</comment>
<name>A0A949TX37_9CLOT</name>
<dbReference type="GO" id="GO:0019239">
    <property type="term" value="F:deaminase activity"/>
    <property type="evidence" value="ECO:0007669"/>
    <property type="project" value="TreeGrafter"/>
</dbReference>
<sequence>MEKTIISTKAAPGAVGPYSQAVKAGNLVFTSGQLPLNPTTGELVGNDVKKAAEQSLENVKAILEAAGTSLDKVIKTTVFVKNMSDFAAVNEVYAKYFQKDMPARSCVQVVLPKDALVEIEVVALAE</sequence>
<organism evidence="2 3">
    <name type="scientific">Clostridium thailandense</name>
    <dbReference type="NCBI Taxonomy" id="2794346"/>
    <lineage>
        <taxon>Bacteria</taxon>
        <taxon>Bacillati</taxon>
        <taxon>Bacillota</taxon>
        <taxon>Clostridia</taxon>
        <taxon>Eubacteriales</taxon>
        <taxon>Clostridiaceae</taxon>
        <taxon>Clostridium</taxon>
    </lineage>
</organism>
<dbReference type="InterPro" id="IPR006056">
    <property type="entry name" value="RidA"/>
</dbReference>
<dbReference type="NCBIfam" id="TIGR00004">
    <property type="entry name" value="Rid family detoxifying hydrolase"/>
    <property type="match status" value="1"/>
</dbReference>
<dbReference type="PANTHER" id="PTHR11803">
    <property type="entry name" value="2-IMINOBUTANOATE/2-IMINOPROPANOATE DEAMINASE RIDA"/>
    <property type="match status" value="1"/>
</dbReference>
<keyword evidence="3" id="KW-1185">Reference proteome</keyword>
<dbReference type="EMBL" id="JAEEGC010000067">
    <property type="protein sequence ID" value="MBV7274133.1"/>
    <property type="molecule type" value="Genomic_DNA"/>
</dbReference>
<dbReference type="AlphaFoldDB" id="A0A949TX37"/>
<evidence type="ECO:0000313" key="2">
    <source>
        <dbReference type="EMBL" id="MBV7274133.1"/>
    </source>
</evidence>
<evidence type="ECO:0000313" key="3">
    <source>
        <dbReference type="Proteomes" id="UP000694308"/>
    </source>
</evidence>
<dbReference type="FunFam" id="3.30.1330.40:FF:000001">
    <property type="entry name" value="L-PSP family endoribonuclease"/>
    <property type="match status" value="1"/>
</dbReference>
<comment type="caution">
    <text evidence="2">The sequence shown here is derived from an EMBL/GenBank/DDBJ whole genome shotgun (WGS) entry which is preliminary data.</text>
</comment>
<dbReference type="InterPro" id="IPR006175">
    <property type="entry name" value="YjgF/YER057c/UK114"/>
</dbReference>
<reference evidence="2" key="1">
    <citation type="submission" date="2020-12" db="EMBL/GenBank/DDBJ databases">
        <title>Clostridium thailandense sp. nov., a novel acetogenic bacterium isolated from peat land soil in Thailand.</title>
        <authorList>
            <person name="Chaikitkaew S."/>
            <person name="Birkeland N.K."/>
        </authorList>
    </citation>
    <scope>NUCLEOTIDE SEQUENCE</scope>
    <source>
        <strain evidence="2">PL3</strain>
    </source>
</reference>
<proteinExistence type="inferred from homology"/>
<dbReference type="PANTHER" id="PTHR11803:SF39">
    <property type="entry name" value="2-IMINOBUTANOATE_2-IMINOPROPANOATE DEAMINASE"/>
    <property type="match status" value="1"/>
</dbReference>
<dbReference type="CDD" id="cd00448">
    <property type="entry name" value="YjgF_YER057c_UK114_family"/>
    <property type="match status" value="1"/>
</dbReference>
<protein>
    <submittedName>
        <fullName evidence="2">RidA family protein</fullName>
    </submittedName>
</protein>
<dbReference type="Proteomes" id="UP000694308">
    <property type="component" value="Unassembled WGS sequence"/>
</dbReference>
<dbReference type="RefSeq" id="WP_218321200.1">
    <property type="nucleotide sequence ID" value="NZ_JAEEGC010000067.1"/>
</dbReference>
<evidence type="ECO:0000256" key="1">
    <source>
        <dbReference type="ARBA" id="ARBA00010552"/>
    </source>
</evidence>
<dbReference type="Pfam" id="PF01042">
    <property type="entry name" value="Ribonuc_L-PSP"/>
    <property type="match status" value="1"/>
</dbReference>
<dbReference type="GO" id="GO:0005829">
    <property type="term" value="C:cytosol"/>
    <property type="evidence" value="ECO:0007669"/>
    <property type="project" value="TreeGrafter"/>
</dbReference>
<accession>A0A949TX37</accession>